<evidence type="ECO:0000313" key="3">
    <source>
        <dbReference type="Proteomes" id="UP001160499"/>
    </source>
</evidence>
<proteinExistence type="predicted"/>
<name>A0ABT6LG86_9ACTN</name>
<comment type="caution">
    <text evidence="2">The sequence shown here is derived from an EMBL/GenBank/DDBJ whole genome shotgun (WGS) entry which is preliminary data.</text>
</comment>
<reference evidence="2 3" key="1">
    <citation type="submission" date="2023-04" db="EMBL/GenBank/DDBJ databases">
        <title>Forest soil microbial communities from Buena Vista Peninsula, Colon Province, Panama.</title>
        <authorList>
            <person name="Bouskill N."/>
        </authorList>
    </citation>
    <scope>NUCLEOTIDE SEQUENCE [LARGE SCALE GENOMIC DNA]</scope>
    <source>
        <strain evidence="2 3">GGS1</strain>
    </source>
</reference>
<gene>
    <name evidence="2" type="ORF">M2283_001929</name>
</gene>
<sequence length="82" mass="8513">MFGRPPHAFPAQAGQLPNGTFPALSGNGGTPRAARASAVCSGATPRMSVGWVMLETSNRSVEGRLGKSGPEFFGERWGPLLA</sequence>
<organism evidence="2 3">
    <name type="scientific">Streptomyces pseudovenezuelae</name>
    <dbReference type="NCBI Taxonomy" id="67350"/>
    <lineage>
        <taxon>Bacteria</taxon>
        <taxon>Bacillati</taxon>
        <taxon>Actinomycetota</taxon>
        <taxon>Actinomycetes</taxon>
        <taxon>Kitasatosporales</taxon>
        <taxon>Streptomycetaceae</taxon>
        <taxon>Streptomyces</taxon>
        <taxon>Streptomyces aurantiacus group</taxon>
    </lineage>
</organism>
<dbReference type="Proteomes" id="UP001160499">
    <property type="component" value="Unassembled WGS sequence"/>
</dbReference>
<evidence type="ECO:0000256" key="1">
    <source>
        <dbReference type="SAM" id="MobiDB-lite"/>
    </source>
</evidence>
<accession>A0ABT6LG86</accession>
<keyword evidence="3" id="KW-1185">Reference proteome</keyword>
<evidence type="ECO:0000313" key="2">
    <source>
        <dbReference type="EMBL" id="MDH6214646.1"/>
    </source>
</evidence>
<feature type="region of interest" description="Disordered" evidence="1">
    <location>
        <begin position="1"/>
        <end position="34"/>
    </location>
</feature>
<protein>
    <submittedName>
        <fullName evidence="2">Uncharacterized protein</fullName>
    </submittedName>
</protein>
<dbReference type="EMBL" id="JARXVH010000003">
    <property type="protein sequence ID" value="MDH6214646.1"/>
    <property type="molecule type" value="Genomic_DNA"/>
</dbReference>